<reference evidence="8" key="1">
    <citation type="submission" date="2022-11" db="EMBL/GenBank/DDBJ databases">
        <authorList>
            <person name="Petersen C."/>
        </authorList>
    </citation>
    <scope>NUCLEOTIDE SEQUENCE</scope>
    <source>
        <strain evidence="8">IBT 30069</strain>
    </source>
</reference>
<evidence type="ECO:0000313" key="8">
    <source>
        <dbReference type="EMBL" id="KAJ5101067.1"/>
    </source>
</evidence>
<dbReference type="Proteomes" id="UP001149165">
    <property type="component" value="Unassembled WGS sequence"/>
</dbReference>
<dbReference type="OrthoDB" id="444631at2759"/>
<reference evidence="8" key="2">
    <citation type="journal article" date="2023" name="IMA Fungus">
        <title>Comparative genomic study of the Penicillium genus elucidates a diverse pangenome and 15 lateral gene transfer events.</title>
        <authorList>
            <person name="Petersen C."/>
            <person name="Sorensen T."/>
            <person name="Nielsen M.R."/>
            <person name="Sondergaard T.E."/>
            <person name="Sorensen J.L."/>
            <person name="Fitzpatrick D.A."/>
            <person name="Frisvad J.C."/>
            <person name="Nielsen K.L."/>
        </authorList>
    </citation>
    <scope>NUCLEOTIDE SEQUENCE</scope>
    <source>
        <strain evidence="8">IBT 30069</strain>
    </source>
</reference>
<dbReference type="Pfam" id="PF20684">
    <property type="entry name" value="Fung_rhodopsin"/>
    <property type="match status" value="1"/>
</dbReference>
<evidence type="ECO:0000256" key="6">
    <source>
        <dbReference type="SAM" id="Phobius"/>
    </source>
</evidence>
<comment type="similarity">
    <text evidence="5">Belongs to the SAT4 family.</text>
</comment>
<evidence type="ECO:0000313" key="9">
    <source>
        <dbReference type="Proteomes" id="UP001149165"/>
    </source>
</evidence>
<accession>A0A9W9FJ20</accession>
<name>A0A9W9FJ20_9EURO</name>
<dbReference type="PANTHER" id="PTHR33048:SF47">
    <property type="entry name" value="INTEGRAL MEMBRANE PROTEIN-RELATED"/>
    <property type="match status" value="1"/>
</dbReference>
<proteinExistence type="inferred from homology"/>
<evidence type="ECO:0000256" key="1">
    <source>
        <dbReference type="ARBA" id="ARBA00004141"/>
    </source>
</evidence>
<evidence type="ECO:0000256" key="3">
    <source>
        <dbReference type="ARBA" id="ARBA00022989"/>
    </source>
</evidence>
<evidence type="ECO:0000256" key="2">
    <source>
        <dbReference type="ARBA" id="ARBA00022692"/>
    </source>
</evidence>
<evidence type="ECO:0000256" key="5">
    <source>
        <dbReference type="ARBA" id="ARBA00038359"/>
    </source>
</evidence>
<dbReference type="InterPro" id="IPR052337">
    <property type="entry name" value="SAT4-like"/>
</dbReference>
<feature type="transmembrane region" description="Helical" evidence="6">
    <location>
        <begin position="204"/>
        <end position="230"/>
    </location>
</feature>
<sequence>MSSSSMSLDAYVAAGTPVIVLCAAFVAVRCFMNLKAYKWLLIDDCMPFGSSCEGKFNESSLTTTAFLLDVSFIGLAFVITAFSMNDIIIQRENHFRRTQLREYILTSFDNVSGFNNPVNHLNWLNNFAVIITVIVAFELWTTKIPILLVYIKLFGVRRWLRFVCYGTIALSGIIYVCAMSPTFIRCNTSVKSATLADLEVCTTGTTLTGVISGFVALAEDVLIFFLPIPLVRGLHLPTHKRLAVGAVFFSGILYISLSFLVITCLLFPTADDVIFSGIVASIVSLYFKYMAYQGATSDTLATMLCA</sequence>
<feature type="domain" description="Rhodopsin" evidence="7">
    <location>
        <begin position="130"/>
        <end position="276"/>
    </location>
</feature>
<dbReference type="GO" id="GO:0016020">
    <property type="term" value="C:membrane"/>
    <property type="evidence" value="ECO:0007669"/>
    <property type="project" value="UniProtKB-SubCell"/>
</dbReference>
<dbReference type="InterPro" id="IPR049326">
    <property type="entry name" value="Rhodopsin_dom_fungi"/>
</dbReference>
<feature type="transmembrane region" description="Helical" evidence="6">
    <location>
        <begin position="242"/>
        <end position="268"/>
    </location>
</feature>
<evidence type="ECO:0000259" key="7">
    <source>
        <dbReference type="Pfam" id="PF20684"/>
    </source>
</evidence>
<gene>
    <name evidence="8" type="ORF">N7456_007119</name>
</gene>
<keyword evidence="9" id="KW-1185">Reference proteome</keyword>
<dbReference type="PANTHER" id="PTHR33048">
    <property type="entry name" value="PTH11-LIKE INTEGRAL MEMBRANE PROTEIN (AFU_ORTHOLOGUE AFUA_5G11245)"/>
    <property type="match status" value="1"/>
</dbReference>
<evidence type="ECO:0000256" key="4">
    <source>
        <dbReference type="ARBA" id="ARBA00023136"/>
    </source>
</evidence>
<keyword evidence="4 6" id="KW-0472">Membrane</keyword>
<feature type="transmembrane region" description="Helical" evidence="6">
    <location>
        <begin position="162"/>
        <end position="184"/>
    </location>
</feature>
<organism evidence="8 9">
    <name type="scientific">Penicillium angulare</name>
    <dbReference type="NCBI Taxonomy" id="116970"/>
    <lineage>
        <taxon>Eukaryota</taxon>
        <taxon>Fungi</taxon>
        <taxon>Dikarya</taxon>
        <taxon>Ascomycota</taxon>
        <taxon>Pezizomycotina</taxon>
        <taxon>Eurotiomycetes</taxon>
        <taxon>Eurotiomycetidae</taxon>
        <taxon>Eurotiales</taxon>
        <taxon>Aspergillaceae</taxon>
        <taxon>Penicillium</taxon>
    </lineage>
</organism>
<dbReference type="EMBL" id="JAPQKH010000004">
    <property type="protein sequence ID" value="KAJ5101067.1"/>
    <property type="molecule type" value="Genomic_DNA"/>
</dbReference>
<dbReference type="AlphaFoldDB" id="A0A9W9FJ20"/>
<protein>
    <recommendedName>
        <fullName evidence="7">Rhodopsin domain-containing protein</fullName>
    </recommendedName>
</protein>
<comment type="caution">
    <text evidence="8">The sequence shown here is derived from an EMBL/GenBank/DDBJ whole genome shotgun (WGS) entry which is preliminary data.</text>
</comment>
<comment type="subcellular location">
    <subcellularLocation>
        <location evidence="1">Membrane</location>
        <topology evidence="1">Multi-pass membrane protein</topology>
    </subcellularLocation>
</comment>
<keyword evidence="2 6" id="KW-0812">Transmembrane</keyword>
<feature type="transmembrane region" description="Helical" evidence="6">
    <location>
        <begin position="65"/>
        <end position="84"/>
    </location>
</feature>
<feature type="transmembrane region" description="Helical" evidence="6">
    <location>
        <begin position="274"/>
        <end position="291"/>
    </location>
</feature>
<feature type="transmembrane region" description="Helical" evidence="6">
    <location>
        <begin position="12"/>
        <end position="32"/>
    </location>
</feature>
<feature type="transmembrane region" description="Helical" evidence="6">
    <location>
        <begin position="127"/>
        <end position="150"/>
    </location>
</feature>
<keyword evidence="3 6" id="KW-1133">Transmembrane helix</keyword>